<dbReference type="GO" id="GO:0000105">
    <property type="term" value="P:L-histidine biosynthetic process"/>
    <property type="evidence" value="ECO:0007669"/>
    <property type="project" value="UniProtKB-UniRule"/>
</dbReference>
<dbReference type="EC" id="2.6.1.9" evidence="9"/>
<protein>
    <recommendedName>
        <fullName evidence="9">Histidinol-phosphate aminotransferase</fullName>
        <ecNumber evidence="9">2.6.1.9</ecNumber>
    </recommendedName>
    <alternativeName>
        <fullName evidence="9">Imidazole acetol-phosphate transaminase</fullName>
    </alternativeName>
</protein>
<evidence type="ECO:0000256" key="8">
    <source>
        <dbReference type="ARBA" id="ARBA00047481"/>
    </source>
</evidence>
<dbReference type="InterPro" id="IPR015424">
    <property type="entry name" value="PyrdxlP-dep_Trfase"/>
</dbReference>
<evidence type="ECO:0000256" key="7">
    <source>
        <dbReference type="ARBA" id="ARBA00023102"/>
    </source>
</evidence>
<comment type="cofactor">
    <cofactor evidence="1 9">
        <name>pyridoxal 5'-phosphate</name>
        <dbReference type="ChEBI" id="CHEBI:597326"/>
    </cofactor>
</comment>
<evidence type="ECO:0000256" key="3">
    <source>
        <dbReference type="ARBA" id="ARBA00011738"/>
    </source>
</evidence>
<keyword evidence="4 9" id="KW-0032">Aminotransferase</keyword>
<gene>
    <name evidence="9" type="primary">hisC</name>
    <name evidence="11" type="ORF">N783_19150</name>
</gene>
<dbReference type="InterPro" id="IPR015422">
    <property type="entry name" value="PyrdxlP-dep_Trfase_small"/>
</dbReference>
<dbReference type="UniPathway" id="UPA00031">
    <property type="reaction ID" value="UER00012"/>
</dbReference>
<dbReference type="OrthoDB" id="9813612at2"/>
<dbReference type="InterPro" id="IPR015421">
    <property type="entry name" value="PyrdxlP-dep_Trfase_major"/>
</dbReference>
<comment type="caution">
    <text evidence="11">The sequence shown here is derived from an EMBL/GenBank/DDBJ whole genome shotgun (WGS) entry which is preliminary data.</text>
</comment>
<dbReference type="PANTHER" id="PTHR43643">
    <property type="entry name" value="HISTIDINOL-PHOSPHATE AMINOTRANSFERASE 2"/>
    <property type="match status" value="1"/>
</dbReference>
<comment type="catalytic activity">
    <reaction evidence="8 9">
        <text>L-histidinol phosphate + 2-oxoglutarate = 3-(imidazol-4-yl)-2-oxopropyl phosphate + L-glutamate</text>
        <dbReference type="Rhea" id="RHEA:23744"/>
        <dbReference type="ChEBI" id="CHEBI:16810"/>
        <dbReference type="ChEBI" id="CHEBI:29985"/>
        <dbReference type="ChEBI" id="CHEBI:57766"/>
        <dbReference type="ChEBI" id="CHEBI:57980"/>
        <dbReference type="EC" id="2.6.1.9"/>
    </reaction>
</comment>
<dbReference type="eggNOG" id="COG0079">
    <property type="taxonomic scope" value="Bacteria"/>
</dbReference>
<organism evidence="11 12">
    <name type="scientific">Pontibacillus marinus BH030004 = DSM 16465</name>
    <dbReference type="NCBI Taxonomy" id="1385511"/>
    <lineage>
        <taxon>Bacteria</taxon>
        <taxon>Bacillati</taxon>
        <taxon>Bacillota</taxon>
        <taxon>Bacilli</taxon>
        <taxon>Bacillales</taxon>
        <taxon>Bacillaceae</taxon>
        <taxon>Pontibacillus</taxon>
    </lineage>
</organism>
<evidence type="ECO:0000256" key="5">
    <source>
        <dbReference type="ARBA" id="ARBA00022679"/>
    </source>
</evidence>
<dbReference type="Gene3D" id="3.90.1150.10">
    <property type="entry name" value="Aspartate Aminotransferase, domain 1"/>
    <property type="match status" value="1"/>
</dbReference>
<evidence type="ECO:0000256" key="9">
    <source>
        <dbReference type="HAMAP-Rule" id="MF_01023"/>
    </source>
</evidence>
<dbReference type="PANTHER" id="PTHR43643:SF3">
    <property type="entry name" value="HISTIDINOL-PHOSPHATE AMINOTRANSFERASE"/>
    <property type="match status" value="1"/>
</dbReference>
<feature type="modified residue" description="N6-(pyridoxal phosphate)lysine" evidence="9">
    <location>
        <position position="222"/>
    </location>
</feature>
<dbReference type="EMBL" id="AVPF01000067">
    <property type="protein sequence ID" value="KGX84092.1"/>
    <property type="molecule type" value="Genomic_DNA"/>
</dbReference>
<dbReference type="GO" id="GO:0004400">
    <property type="term" value="F:histidinol-phosphate transaminase activity"/>
    <property type="evidence" value="ECO:0007669"/>
    <property type="project" value="UniProtKB-UniRule"/>
</dbReference>
<name>A0A0A5HKE2_9BACI</name>
<dbReference type="AlphaFoldDB" id="A0A0A5HKE2"/>
<evidence type="ECO:0000313" key="12">
    <source>
        <dbReference type="Proteomes" id="UP000030403"/>
    </source>
</evidence>
<feature type="domain" description="Aminotransferase class I/classII large" evidence="10">
    <location>
        <begin position="30"/>
        <end position="353"/>
    </location>
</feature>
<reference evidence="11 12" key="1">
    <citation type="submission" date="2013-08" db="EMBL/GenBank/DDBJ databases">
        <authorList>
            <person name="Huang J."/>
            <person name="Wang G."/>
        </authorList>
    </citation>
    <scope>NUCLEOTIDE SEQUENCE [LARGE SCALE GENOMIC DNA]</scope>
    <source>
        <strain evidence="11 12">BH030004</strain>
    </source>
</reference>
<dbReference type="RefSeq" id="WP_027447434.1">
    <property type="nucleotide sequence ID" value="NZ_AULJ01000063.1"/>
</dbReference>
<dbReference type="CDD" id="cd00609">
    <property type="entry name" value="AAT_like"/>
    <property type="match status" value="1"/>
</dbReference>
<dbReference type="HAMAP" id="MF_01023">
    <property type="entry name" value="HisC_aminotrans_2"/>
    <property type="match status" value="1"/>
</dbReference>
<dbReference type="GO" id="GO:0030170">
    <property type="term" value="F:pyridoxal phosphate binding"/>
    <property type="evidence" value="ECO:0007669"/>
    <property type="project" value="InterPro"/>
</dbReference>
<dbReference type="SUPFAM" id="SSF53383">
    <property type="entry name" value="PLP-dependent transferases"/>
    <property type="match status" value="1"/>
</dbReference>
<dbReference type="InterPro" id="IPR005861">
    <property type="entry name" value="HisP_aminotrans"/>
</dbReference>
<dbReference type="InterPro" id="IPR050106">
    <property type="entry name" value="HistidinolP_aminotransfase"/>
</dbReference>
<comment type="similarity">
    <text evidence="9">Belongs to the class-II pyridoxal-phosphate-dependent aminotransferase family. Histidinol-phosphate aminotransferase subfamily.</text>
</comment>
<comment type="subunit">
    <text evidence="3 9">Homodimer.</text>
</comment>
<dbReference type="STRING" id="1385511.GCA_000425225_03939"/>
<dbReference type="NCBIfam" id="TIGR01141">
    <property type="entry name" value="hisC"/>
    <property type="match status" value="1"/>
</dbReference>
<dbReference type="PROSITE" id="PS00599">
    <property type="entry name" value="AA_TRANSFER_CLASS_2"/>
    <property type="match status" value="1"/>
</dbReference>
<keyword evidence="6 9" id="KW-0663">Pyridoxal phosphate</keyword>
<dbReference type="Gene3D" id="3.40.640.10">
    <property type="entry name" value="Type I PLP-dependent aspartate aminotransferase-like (Major domain)"/>
    <property type="match status" value="1"/>
</dbReference>
<proteinExistence type="inferred from homology"/>
<accession>A0A0A5HKE2</accession>
<sequence>MRTKPIFSQLNPYVPGKTIEEVREAYGLDNIVKLASNENPLGFSEHVQKGLQESITQLEIYPDGYARQIRNVLASSLEVDEKQILFGNGSDEVVQIICRTFLEPGTNTVMATPTFPQYRHNALIEGAEVREVPVVDGEHDLETMLNQIDEQTRVVWLCNPNNPTGNMIDQTAFDHFMSLCPEDVLVVVDEAYREYVTDFSYADSLNALSTYPNLMITRTFSKAYGLAALRFGYGIAKEELISTLEPAREPFNTNVLAQKAAMLALEDSAFIQHTYEHNKKVKKEMMAFCDRLGLGYYPSEANFLLIHLPISGDEMTEHLLQNGYIVRSGEALGIPNSIRLTMGREEDMNHIMKVMEDKLSSVSKHS</sequence>
<dbReference type="Pfam" id="PF00155">
    <property type="entry name" value="Aminotran_1_2"/>
    <property type="match status" value="1"/>
</dbReference>
<keyword evidence="9" id="KW-0028">Amino-acid biosynthesis</keyword>
<evidence type="ECO:0000256" key="6">
    <source>
        <dbReference type="ARBA" id="ARBA00022898"/>
    </source>
</evidence>
<keyword evidence="5 9" id="KW-0808">Transferase</keyword>
<evidence type="ECO:0000256" key="2">
    <source>
        <dbReference type="ARBA" id="ARBA00005011"/>
    </source>
</evidence>
<dbReference type="Proteomes" id="UP000030403">
    <property type="component" value="Unassembled WGS sequence"/>
</dbReference>
<dbReference type="InterPro" id="IPR001917">
    <property type="entry name" value="Aminotrans_II_pyridoxalP_BS"/>
</dbReference>
<keyword evidence="7 9" id="KW-0368">Histidine biosynthesis</keyword>
<evidence type="ECO:0000313" key="11">
    <source>
        <dbReference type="EMBL" id="KGX84092.1"/>
    </source>
</evidence>
<dbReference type="InterPro" id="IPR004839">
    <property type="entry name" value="Aminotransferase_I/II_large"/>
</dbReference>
<keyword evidence="12" id="KW-1185">Reference proteome</keyword>
<comment type="pathway">
    <text evidence="2 9">Amino-acid biosynthesis; L-histidine biosynthesis; L-histidine from 5-phospho-alpha-D-ribose 1-diphosphate: step 7/9.</text>
</comment>
<evidence type="ECO:0000259" key="10">
    <source>
        <dbReference type="Pfam" id="PF00155"/>
    </source>
</evidence>
<evidence type="ECO:0000256" key="1">
    <source>
        <dbReference type="ARBA" id="ARBA00001933"/>
    </source>
</evidence>
<evidence type="ECO:0000256" key="4">
    <source>
        <dbReference type="ARBA" id="ARBA00022576"/>
    </source>
</evidence>